<gene>
    <name evidence="2" type="ORF">PCOR1329_LOCUS67895</name>
</gene>
<sequence length="85" mass="8675">APRRGGAEGGLPREARGERPVEGRQGRQGRQGPGARRPDALRSEAVRPARPHVADQPGRSRGGSRARTHARGAGGGAQLGGGGRA</sequence>
<feature type="region of interest" description="Disordered" evidence="1">
    <location>
        <begin position="1"/>
        <end position="85"/>
    </location>
</feature>
<comment type="caution">
    <text evidence="2">The sequence shown here is derived from an EMBL/GenBank/DDBJ whole genome shotgun (WGS) entry which is preliminary data.</text>
</comment>
<accession>A0ABN9WJ81</accession>
<feature type="non-terminal residue" evidence="2">
    <location>
        <position position="1"/>
    </location>
</feature>
<evidence type="ECO:0000256" key="1">
    <source>
        <dbReference type="SAM" id="MobiDB-lite"/>
    </source>
</evidence>
<evidence type="ECO:0000313" key="2">
    <source>
        <dbReference type="EMBL" id="CAK0886581.1"/>
    </source>
</evidence>
<name>A0ABN9WJ81_9DINO</name>
<evidence type="ECO:0000313" key="3">
    <source>
        <dbReference type="Proteomes" id="UP001189429"/>
    </source>
</evidence>
<keyword evidence="3" id="KW-1185">Reference proteome</keyword>
<dbReference type="EMBL" id="CAUYUJ010018825">
    <property type="protein sequence ID" value="CAK0886581.1"/>
    <property type="molecule type" value="Genomic_DNA"/>
</dbReference>
<dbReference type="Proteomes" id="UP001189429">
    <property type="component" value="Unassembled WGS sequence"/>
</dbReference>
<feature type="compositionally biased region" description="Basic and acidic residues" evidence="1">
    <location>
        <begin position="11"/>
        <end position="25"/>
    </location>
</feature>
<feature type="compositionally biased region" description="Gly residues" evidence="1">
    <location>
        <begin position="72"/>
        <end position="85"/>
    </location>
</feature>
<feature type="compositionally biased region" description="Basic and acidic residues" evidence="1">
    <location>
        <begin position="36"/>
        <end position="47"/>
    </location>
</feature>
<protein>
    <submittedName>
        <fullName evidence="2">Uncharacterized protein</fullName>
    </submittedName>
</protein>
<reference evidence="2" key="1">
    <citation type="submission" date="2023-10" db="EMBL/GenBank/DDBJ databases">
        <authorList>
            <person name="Chen Y."/>
            <person name="Shah S."/>
            <person name="Dougan E. K."/>
            <person name="Thang M."/>
            <person name="Chan C."/>
        </authorList>
    </citation>
    <scope>NUCLEOTIDE SEQUENCE [LARGE SCALE GENOMIC DNA]</scope>
</reference>
<feature type="non-terminal residue" evidence="2">
    <location>
        <position position="85"/>
    </location>
</feature>
<organism evidence="2 3">
    <name type="scientific">Prorocentrum cordatum</name>
    <dbReference type="NCBI Taxonomy" id="2364126"/>
    <lineage>
        <taxon>Eukaryota</taxon>
        <taxon>Sar</taxon>
        <taxon>Alveolata</taxon>
        <taxon>Dinophyceae</taxon>
        <taxon>Prorocentrales</taxon>
        <taxon>Prorocentraceae</taxon>
        <taxon>Prorocentrum</taxon>
    </lineage>
</organism>
<proteinExistence type="predicted"/>